<comment type="similarity">
    <text evidence="1">Belongs to the leucine-binding protein family.</text>
</comment>
<keyword evidence="6" id="KW-1185">Reference proteome</keyword>
<reference evidence="5 6" key="1">
    <citation type="submission" date="2024-09" db="EMBL/GenBank/DDBJ databases">
        <authorList>
            <person name="Pan X."/>
        </authorList>
    </citation>
    <scope>NUCLEOTIDE SEQUENCE [LARGE SCALE GENOMIC DNA]</scope>
    <source>
        <strain evidence="5 6">B2969</strain>
    </source>
</reference>
<proteinExistence type="inferred from homology"/>
<evidence type="ECO:0000313" key="6">
    <source>
        <dbReference type="Proteomes" id="UP001610861"/>
    </source>
</evidence>
<evidence type="ECO:0000256" key="3">
    <source>
        <dbReference type="SAM" id="SignalP"/>
    </source>
</evidence>
<evidence type="ECO:0000313" key="5">
    <source>
        <dbReference type="EMBL" id="MFH8250293.1"/>
    </source>
</evidence>
<evidence type="ECO:0000256" key="1">
    <source>
        <dbReference type="ARBA" id="ARBA00010062"/>
    </source>
</evidence>
<dbReference type="Pfam" id="PF13458">
    <property type="entry name" value="Peripla_BP_6"/>
    <property type="match status" value="1"/>
</dbReference>
<feature type="chain" id="PRO_5045459590" evidence="3">
    <location>
        <begin position="22"/>
        <end position="400"/>
    </location>
</feature>
<dbReference type="PANTHER" id="PTHR30483">
    <property type="entry name" value="LEUCINE-SPECIFIC-BINDING PROTEIN"/>
    <property type="match status" value="1"/>
</dbReference>
<dbReference type="CDD" id="cd06328">
    <property type="entry name" value="PBP1_SBP-like"/>
    <property type="match status" value="1"/>
</dbReference>
<accession>A0ABW7Q7C4</accession>
<dbReference type="PANTHER" id="PTHR30483:SF6">
    <property type="entry name" value="PERIPLASMIC BINDING PROTEIN OF ABC TRANSPORTER FOR NATURAL AMINO ACIDS"/>
    <property type="match status" value="1"/>
</dbReference>
<dbReference type="InterPro" id="IPR028082">
    <property type="entry name" value="Peripla_BP_I"/>
</dbReference>
<dbReference type="InterPro" id="IPR051010">
    <property type="entry name" value="BCAA_transport"/>
</dbReference>
<keyword evidence="2 3" id="KW-0732">Signal</keyword>
<evidence type="ECO:0000259" key="4">
    <source>
        <dbReference type="Pfam" id="PF13458"/>
    </source>
</evidence>
<dbReference type="EMBL" id="JBIQWL010000002">
    <property type="protein sequence ID" value="MFH8250293.1"/>
    <property type="molecule type" value="Genomic_DNA"/>
</dbReference>
<feature type="signal peptide" evidence="3">
    <location>
        <begin position="1"/>
        <end position="21"/>
    </location>
</feature>
<dbReference type="PROSITE" id="PS51257">
    <property type="entry name" value="PROKAR_LIPOPROTEIN"/>
    <property type="match status" value="1"/>
</dbReference>
<gene>
    <name evidence="5" type="ORF">ACH3VR_08005</name>
</gene>
<feature type="domain" description="Leucine-binding protein" evidence="4">
    <location>
        <begin position="42"/>
        <end position="378"/>
    </location>
</feature>
<protein>
    <submittedName>
        <fullName evidence="5">Substrate-binding domain-containing protein</fullName>
    </submittedName>
</protein>
<name>A0ABW7Q7C4_9MICO</name>
<organism evidence="5 6">
    <name type="scientific">Microbacterium alkaliflavum</name>
    <dbReference type="NCBI Taxonomy" id="3248839"/>
    <lineage>
        <taxon>Bacteria</taxon>
        <taxon>Bacillati</taxon>
        <taxon>Actinomycetota</taxon>
        <taxon>Actinomycetes</taxon>
        <taxon>Micrococcales</taxon>
        <taxon>Microbacteriaceae</taxon>
        <taxon>Microbacterium</taxon>
    </lineage>
</organism>
<sequence length="400" mass="40530">MRVTKKLLLGSVVATAALVLAACAPTTAGGEPASTDDAGPAEVTVGIVTSETGPLAGYGKQYLDAFTAGLDYATDGSGEIDGTTITVENRDDAGDPDKAVTAVKELIGSGVNIIAGTASSGVALAVAEQAAQNKILYISGPAAADAITGINEYTFRSGRQSAQDVATAGTFLDDLEGKTITVLAQNTAFGTGNEAAVKAILGAKGATVNSVLVPEDATEFTPFAQQVLAGNPDLVFVAWAGATSGAMWQAMSQQGVLDAIPVVTGLGDSATFGAYGEASEKISFLNHYFPGAPDNDVNDAMVAAIEDAGGTPDLFSPDGFNAAIMIVHAIKEGKGDVAAMIKALEGFEFDGPKGKTTVRASDHALLQDMYQVKLVADGATFTPELVDTVSADDVAPAEAQ</sequence>
<dbReference type="RefSeq" id="WP_396640225.1">
    <property type="nucleotide sequence ID" value="NZ_JBIQWL010000002.1"/>
</dbReference>
<comment type="caution">
    <text evidence="5">The sequence shown here is derived from an EMBL/GenBank/DDBJ whole genome shotgun (WGS) entry which is preliminary data.</text>
</comment>
<dbReference type="SUPFAM" id="SSF53822">
    <property type="entry name" value="Periplasmic binding protein-like I"/>
    <property type="match status" value="1"/>
</dbReference>
<evidence type="ECO:0000256" key="2">
    <source>
        <dbReference type="ARBA" id="ARBA00022729"/>
    </source>
</evidence>
<dbReference type="Gene3D" id="3.40.50.2300">
    <property type="match status" value="2"/>
</dbReference>
<dbReference type="Proteomes" id="UP001610861">
    <property type="component" value="Unassembled WGS sequence"/>
</dbReference>
<dbReference type="InterPro" id="IPR028081">
    <property type="entry name" value="Leu-bd"/>
</dbReference>